<evidence type="ECO:0000313" key="7">
    <source>
        <dbReference type="Proteomes" id="UP000005396"/>
    </source>
</evidence>
<dbReference type="PROSITE" id="PS50943">
    <property type="entry name" value="HTH_CROC1"/>
    <property type="match status" value="1"/>
</dbReference>
<dbReference type="SMART" id="SM00530">
    <property type="entry name" value="HTH_XRE"/>
    <property type="match status" value="1"/>
</dbReference>
<proteinExistence type="predicted"/>
<evidence type="ECO:0000259" key="5">
    <source>
        <dbReference type="PROSITE" id="PS50943"/>
    </source>
</evidence>
<dbReference type="Gene3D" id="3.40.50.2300">
    <property type="match status" value="2"/>
</dbReference>
<dbReference type="Pfam" id="PF00356">
    <property type="entry name" value="LacI"/>
    <property type="match status" value="1"/>
</dbReference>
<evidence type="ECO:0000259" key="4">
    <source>
        <dbReference type="PROSITE" id="PS50932"/>
    </source>
</evidence>
<dbReference type="HOGENOM" id="CLU_037628_6_0_9"/>
<evidence type="ECO:0000313" key="6">
    <source>
        <dbReference type="EMBL" id="EDP14561.1"/>
    </source>
</evidence>
<dbReference type="SUPFAM" id="SSF47413">
    <property type="entry name" value="lambda repressor-like DNA-binding domains"/>
    <property type="match status" value="1"/>
</dbReference>
<feature type="domain" description="HTH cro/C1-type" evidence="5">
    <location>
        <begin position="9"/>
        <end position="36"/>
    </location>
</feature>
<reference evidence="6 7" key="1">
    <citation type="submission" date="2007-08" db="EMBL/GenBank/DDBJ databases">
        <authorList>
            <person name="Fulton L."/>
            <person name="Clifton S."/>
            <person name="Fulton B."/>
            <person name="Xu J."/>
            <person name="Minx P."/>
            <person name="Pepin K.H."/>
            <person name="Johnson M."/>
            <person name="Thiruvilangam P."/>
            <person name="Bhonagiri V."/>
            <person name="Nash W.E."/>
            <person name="Mardis E.R."/>
            <person name="Wilson R.K."/>
        </authorList>
    </citation>
    <scope>NUCLEOTIDE SEQUENCE [LARGE SCALE GENOMIC DNA]</scope>
    <source>
        <strain evidence="7">ATCC BAA-613 / DSM 15670 / CCUG 46953 / JCM 12243 / WAL 16351</strain>
    </source>
</reference>
<dbReference type="GO" id="GO:0000976">
    <property type="term" value="F:transcription cis-regulatory region binding"/>
    <property type="evidence" value="ECO:0007669"/>
    <property type="project" value="TreeGrafter"/>
</dbReference>
<dbReference type="InterPro" id="IPR010982">
    <property type="entry name" value="Lambda_DNA-bd_dom_sf"/>
</dbReference>
<reference evidence="6 7" key="2">
    <citation type="submission" date="2007-09" db="EMBL/GenBank/DDBJ databases">
        <title>Draft genome sequence of Clostridium bolteae (ATCC BAA-613).</title>
        <authorList>
            <person name="Sudarsanam P."/>
            <person name="Ley R."/>
            <person name="Guruge J."/>
            <person name="Turnbaugh P.J."/>
            <person name="Mahowald M."/>
            <person name="Liep D."/>
            <person name="Gordon J."/>
        </authorList>
    </citation>
    <scope>NUCLEOTIDE SEQUENCE [LARGE SCALE GENOMIC DNA]</scope>
    <source>
        <strain evidence="7">ATCC BAA-613 / DSM 15670 / CCUG 46953 / JCM 12243 / WAL 16351</strain>
    </source>
</reference>
<organism evidence="6 7">
    <name type="scientific">Enterocloster bolteae (strain ATCC BAA-613 / DSM 15670 / CCUG 46953 / JCM 12243 / WAL 16351)</name>
    <name type="common">Clostridium bolteae</name>
    <dbReference type="NCBI Taxonomy" id="411902"/>
    <lineage>
        <taxon>Bacteria</taxon>
        <taxon>Bacillati</taxon>
        <taxon>Bacillota</taxon>
        <taxon>Clostridia</taxon>
        <taxon>Lachnospirales</taxon>
        <taxon>Lachnospiraceae</taxon>
        <taxon>Enterocloster</taxon>
    </lineage>
</organism>
<dbReference type="GO" id="GO:0003700">
    <property type="term" value="F:DNA-binding transcription factor activity"/>
    <property type="evidence" value="ECO:0007669"/>
    <property type="project" value="TreeGrafter"/>
</dbReference>
<evidence type="ECO:0000256" key="1">
    <source>
        <dbReference type="ARBA" id="ARBA00023015"/>
    </source>
</evidence>
<dbReference type="CDD" id="cd01392">
    <property type="entry name" value="HTH_LacI"/>
    <property type="match status" value="1"/>
</dbReference>
<comment type="caution">
    <text evidence="6">The sequence shown here is derived from an EMBL/GenBank/DDBJ whole genome shotgun (WGS) entry which is preliminary data.</text>
</comment>
<dbReference type="Gene3D" id="1.10.260.40">
    <property type="entry name" value="lambda repressor-like DNA-binding domains"/>
    <property type="match status" value="1"/>
</dbReference>
<protein>
    <submittedName>
        <fullName evidence="6">Uncharacterized protein</fullName>
    </submittedName>
</protein>
<gene>
    <name evidence="6" type="ORF">CLOBOL_05103</name>
</gene>
<evidence type="ECO:0000256" key="2">
    <source>
        <dbReference type="ARBA" id="ARBA00023125"/>
    </source>
</evidence>
<dbReference type="SUPFAM" id="SSF53822">
    <property type="entry name" value="Periplasmic binding protein-like I"/>
    <property type="match status" value="1"/>
</dbReference>
<dbReference type="PROSITE" id="PS00356">
    <property type="entry name" value="HTH_LACI_1"/>
    <property type="match status" value="1"/>
</dbReference>
<keyword evidence="2" id="KW-0238">DNA-binding</keyword>
<keyword evidence="1" id="KW-0805">Transcription regulation</keyword>
<dbReference type="Pfam" id="PF00532">
    <property type="entry name" value="Peripla_BP_1"/>
    <property type="match status" value="1"/>
</dbReference>
<name>A8RYE5_ENTBW</name>
<dbReference type="Proteomes" id="UP000005396">
    <property type="component" value="Unassembled WGS sequence"/>
</dbReference>
<dbReference type="InterPro" id="IPR028082">
    <property type="entry name" value="Peripla_BP_I"/>
</dbReference>
<dbReference type="SMART" id="SM00354">
    <property type="entry name" value="HTH_LACI"/>
    <property type="match status" value="1"/>
</dbReference>
<feature type="domain" description="HTH lacI-type" evidence="4">
    <location>
        <begin position="11"/>
        <end position="66"/>
    </location>
</feature>
<dbReference type="InterPro" id="IPR001387">
    <property type="entry name" value="Cro/C1-type_HTH"/>
</dbReference>
<dbReference type="PANTHER" id="PTHR30146">
    <property type="entry name" value="LACI-RELATED TRANSCRIPTIONAL REPRESSOR"/>
    <property type="match status" value="1"/>
</dbReference>
<accession>A8RYE5</accession>
<evidence type="ECO:0000256" key="3">
    <source>
        <dbReference type="ARBA" id="ARBA00023163"/>
    </source>
</evidence>
<dbReference type="AlphaFoldDB" id="A8RYE5"/>
<keyword evidence="3" id="KW-0804">Transcription</keyword>
<dbReference type="eggNOG" id="COG1609">
    <property type="taxonomic scope" value="Bacteria"/>
</dbReference>
<dbReference type="InterPro" id="IPR000843">
    <property type="entry name" value="HTH_LacI"/>
</dbReference>
<dbReference type="PANTHER" id="PTHR30146:SF154">
    <property type="entry name" value="TRANSCRIPTION REGULATOR, MEMBER OF GALR FAMILY"/>
    <property type="match status" value="1"/>
</dbReference>
<dbReference type="PROSITE" id="PS50932">
    <property type="entry name" value="HTH_LACI_2"/>
    <property type="match status" value="1"/>
</dbReference>
<dbReference type="PaxDb" id="411902-CLOBOL_05103"/>
<sequence>MRRVEVRMKKLTINEIAERAGVSKTTVSFYLNGKINKMSEETKQRIQHIIDETGYEPSAAARAMKAKSSGVAGVILADTSEGYCARALKGIEEAASALEYQIVVGNSGLAFQHEKDYVERMLRLGVDGFIVQSTYRFGMLASDLEKKKKPVVYLDAKPYDFKGRYVKSNNYDCVYQVISECIKKGYENFLMISDGDSNISAGFENTQGYKDAIQDAWKEGATQYLQEGVKSDQVYEMLKDQIDLEKKTLIYVASPGLLQVVYQAIRRYPDYMRLFPDTLGLIGFDAEGWTRMTTPTISAIITPAYQEGVRAMEELADILDGKKTDGEVVFKNIVKWRETTL</sequence>
<dbReference type="EMBL" id="ABCC02000039">
    <property type="protein sequence ID" value="EDP14561.1"/>
    <property type="molecule type" value="Genomic_DNA"/>
</dbReference>
<dbReference type="InterPro" id="IPR001761">
    <property type="entry name" value="Peripla_BP/Lac1_sug-bd_dom"/>
</dbReference>